<dbReference type="Proteomes" id="UP000050280">
    <property type="component" value="Unassembled WGS sequence"/>
</dbReference>
<dbReference type="EMBL" id="LDJX01000007">
    <property type="protein sequence ID" value="KPM30710.1"/>
    <property type="molecule type" value="Genomic_DNA"/>
</dbReference>
<sequence length="39" mass="4511">MINADMKNFTKDKILKEIYGGEWLFTNHGKTKSSVKISH</sequence>
<protein>
    <submittedName>
        <fullName evidence="1">Uncharacterized protein</fullName>
    </submittedName>
</protein>
<accession>A0A0P7ANR2</accession>
<dbReference type="AlphaFoldDB" id="A0A0P7ANR2"/>
<keyword evidence="2" id="KW-1185">Reference proteome</keyword>
<organism evidence="1 2">
    <name type="scientific">Croceitalea dokdonensis DOKDO 023</name>
    <dbReference type="NCBI Taxonomy" id="1300341"/>
    <lineage>
        <taxon>Bacteria</taxon>
        <taxon>Pseudomonadati</taxon>
        <taxon>Bacteroidota</taxon>
        <taxon>Flavobacteriia</taxon>
        <taxon>Flavobacteriales</taxon>
        <taxon>Flavobacteriaceae</taxon>
        <taxon>Croceitalea</taxon>
    </lineage>
</organism>
<comment type="caution">
    <text evidence="1">The sequence shown here is derived from an EMBL/GenBank/DDBJ whole genome shotgun (WGS) entry which is preliminary data.</text>
</comment>
<reference evidence="1 2" key="1">
    <citation type="submission" date="2015-09" db="EMBL/GenBank/DDBJ databases">
        <title>Genome sequence of the marine flavobacterium Croceitalea dokdonensis DOKDO 023 that contains proton- and sodium-pumping rhodopsins.</title>
        <authorList>
            <person name="Kwon S.-K."/>
            <person name="Lee H.K."/>
            <person name="Kwak M.-J."/>
            <person name="Kim J.F."/>
        </authorList>
    </citation>
    <scope>NUCLEOTIDE SEQUENCE [LARGE SCALE GENOMIC DNA]</scope>
    <source>
        <strain evidence="1 2">DOKDO 023</strain>
    </source>
</reference>
<proteinExistence type="predicted"/>
<gene>
    <name evidence="1" type="ORF">I595_3207</name>
</gene>
<evidence type="ECO:0000313" key="1">
    <source>
        <dbReference type="EMBL" id="KPM30710.1"/>
    </source>
</evidence>
<name>A0A0P7ANR2_9FLAO</name>
<evidence type="ECO:0000313" key="2">
    <source>
        <dbReference type="Proteomes" id="UP000050280"/>
    </source>
</evidence>